<keyword evidence="2" id="KW-1185">Reference proteome</keyword>
<dbReference type="EMBL" id="JAQQBR010000005">
    <property type="protein sequence ID" value="KAK0175097.1"/>
    <property type="molecule type" value="Genomic_DNA"/>
</dbReference>
<evidence type="ECO:0000313" key="1">
    <source>
        <dbReference type="EMBL" id="KAK0175097.1"/>
    </source>
</evidence>
<proteinExistence type="predicted"/>
<name>A0AA39FSL8_MICHY</name>
<reference evidence="1" key="1">
    <citation type="journal article" date="2023" name="bioRxiv">
        <title>Scaffold-level genome assemblies of two parasitoid biocontrol wasps reveal the parthenogenesis mechanism and an associated novel virus.</title>
        <authorList>
            <person name="Inwood S."/>
            <person name="Skelly J."/>
            <person name="Guhlin J."/>
            <person name="Harrop T."/>
            <person name="Goldson S."/>
            <person name="Dearden P."/>
        </authorList>
    </citation>
    <scope>NUCLEOTIDE SEQUENCE</scope>
    <source>
        <strain evidence="1">Lincoln</strain>
        <tissue evidence="1">Whole body</tissue>
    </source>
</reference>
<organism evidence="1 2">
    <name type="scientific">Microctonus hyperodae</name>
    <name type="common">Parasitoid wasp</name>
    <dbReference type="NCBI Taxonomy" id="165561"/>
    <lineage>
        <taxon>Eukaryota</taxon>
        <taxon>Metazoa</taxon>
        <taxon>Ecdysozoa</taxon>
        <taxon>Arthropoda</taxon>
        <taxon>Hexapoda</taxon>
        <taxon>Insecta</taxon>
        <taxon>Pterygota</taxon>
        <taxon>Neoptera</taxon>
        <taxon>Endopterygota</taxon>
        <taxon>Hymenoptera</taxon>
        <taxon>Apocrita</taxon>
        <taxon>Ichneumonoidea</taxon>
        <taxon>Braconidae</taxon>
        <taxon>Euphorinae</taxon>
        <taxon>Microctonus</taxon>
    </lineage>
</organism>
<gene>
    <name evidence="1" type="ORF">PV327_008877</name>
</gene>
<dbReference type="AlphaFoldDB" id="A0AA39FSL8"/>
<reference evidence="1" key="2">
    <citation type="submission" date="2023-03" db="EMBL/GenBank/DDBJ databases">
        <authorList>
            <person name="Inwood S.N."/>
            <person name="Skelly J.G."/>
            <person name="Guhlin J."/>
            <person name="Harrop T.W.R."/>
            <person name="Goldson S.G."/>
            <person name="Dearden P.K."/>
        </authorList>
    </citation>
    <scope>NUCLEOTIDE SEQUENCE</scope>
    <source>
        <strain evidence="1">Lincoln</strain>
        <tissue evidence="1">Whole body</tissue>
    </source>
</reference>
<sequence length="158" mass="18335">MNKTDKYLLIFWPKSKEYSIEREDEVKKIIKVKCLKAGWCGELPWLEKNSVDLYEAKIVEISSNISLLESRTVCSSGKILPKILKKDLLKENRSIKGRMNAMKKMRQQNSKQAAIKTAYLTDFSSLINDEESINTIREQEIPKNTWSKDIQNNCESCK</sequence>
<protein>
    <submittedName>
        <fullName evidence="1">Uncharacterized protein</fullName>
    </submittedName>
</protein>
<accession>A0AA39FSL8</accession>
<comment type="caution">
    <text evidence="1">The sequence shown here is derived from an EMBL/GenBank/DDBJ whole genome shotgun (WGS) entry which is preliminary data.</text>
</comment>
<evidence type="ECO:0000313" key="2">
    <source>
        <dbReference type="Proteomes" id="UP001168972"/>
    </source>
</evidence>
<dbReference type="Proteomes" id="UP001168972">
    <property type="component" value="Unassembled WGS sequence"/>
</dbReference>